<dbReference type="AlphaFoldDB" id="A0A4P9YXZ2"/>
<dbReference type="EMBL" id="KZ990027">
    <property type="protein sequence ID" value="RKP24808.1"/>
    <property type="molecule type" value="Genomic_DNA"/>
</dbReference>
<keyword evidence="1" id="KW-1133">Transmembrane helix</keyword>
<feature type="transmembrane region" description="Helical" evidence="1">
    <location>
        <begin position="151"/>
        <end position="171"/>
    </location>
</feature>
<evidence type="ECO:0000256" key="1">
    <source>
        <dbReference type="SAM" id="Phobius"/>
    </source>
</evidence>
<protein>
    <submittedName>
        <fullName evidence="2">Uncharacterized protein</fullName>
    </submittedName>
</protein>
<sequence>MPVGDGASEHVRQMKDMGLPTVRRLVLLMSSMEAGRAVDEDVLQRLDAALREEDAQRVRQQSAQLVLSIVVDMVAGHHAEDVAALTMPTTAARHWHTVRAVAAGERFIRLLKQLARSSSASSSSSQPARALLFTAEPVVETEMNTIGVDDYVATNWILFLVVTVCAGYALIRDDPPAMDTMSHAPTRSAAAISSVGTGRDPVDRPAMANDACGYAENDGTFDDDVLLILLILDDNDEYCCHCC</sequence>
<accession>A0A4P9YXZ2</accession>
<proteinExistence type="predicted"/>
<evidence type="ECO:0000313" key="3">
    <source>
        <dbReference type="Proteomes" id="UP000278143"/>
    </source>
</evidence>
<dbReference type="Proteomes" id="UP000278143">
    <property type="component" value="Unassembled WGS sequence"/>
</dbReference>
<name>A0A4P9YXZ2_9FUNG</name>
<keyword evidence="3" id="KW-1185">Reference proteome</keyword>
<keyword evidence="1" id="KW-0472">Membrane</keyword>
<organism evidence="2 3">
    <name type="scientific">Syncephalis pseudoplumigaleata</name>
    <dbReference type="NCBI Taxonomy" id="1712513"/>
    <lineage>
        <taxon>Eukaryota</taxon>
        <taxon>Fungi</taxon>
        <taxon>Fungi incertae sedis</taxon>
        <taxon>Zoopagomycota</taxon>
        <taxon>Zoopagomycotina</taxon>
        <taxon>Zoopagomycetes</taxon>
        <taxon>Zoopagales</taxon>
        <taxon>Piptocephalidaceae</taxon>
        <taxon>Syncephalis</taxon>
    </lineage>
</organism>
<reference evidence="3" key="1">
    <citation type="journal article" date="2018" name="Nat. Microbiol.">
        <title>Leveraging single-cell genomics to expand the fungal tree of life.</title>
        <authorList>
            <person name="Ahrendt S.R."/>
            <person name="Quandt C.A."/>
            <person name="Ciobanu D."/>
            <person name="Clum A."/>
            <person name="Salamov A."/>
            <person name="Andreopoulos B."/>
            <person name="Cheng J.F."/>
            <person name="Woyke T."/>
            <person name="Pelin A."/>
            <person name="Henrissat B."/>
            <person name="Reynolds N.K."/>
            <person name="Benny G.L."/>
            <person name="Smith M.E."/>
            <person name="James T.Y."/>
            <person name="Grigoriev I.V."/>
        </authorList>
    </citation>
    <scope>NUCLEOTIDE SEQUENCE [LARGE SCALE GENOMIC DNA]</scope>
    <source>
        <strain evidence="3">Benny S71-1</strain>
    </source>
</reference>
<keyword evidence="1" id="KW-0812">Transmembrane</keyword>
<evidence type="ECO:0000313" key="2">
    <source>
        <dbReference type="EMBL" id="RKP24808.1"/>
    </source>
</evidence>
<gene>
    <name evidence="2" type="ORF">SYNPS1DRAFT_29443</name>
</gene>